<accession>A0ABV3CLW9</accession>
<reference evidence="2 3" key="1">
    <citation type="submission" date="2024-06" db="EMBL/GenBank/DDBJ databases">
        <title>The Natural Products Discovery Center: Release of the First 8490 Sequenced Strains for Exploring Actinobacteria Biosynthetic Diversity.</title>
        <authorList>
            <person name="Kalkreuter E."/>
            <person name="Kautsar S.A."/>
            <person name="Yang D."/>
            <person name="Bader C.D."/>
            <person name="Teijaro C.N."/>
            <person name="Fluegel L."/>
            <person name="Davis C.M."/>
            <person name="Simpson J.R."/>
            <person name="Lauterbach L."/>
            <person name="Steele A.D."/>
            <person name="Gui C."/>
            <person name="Meng S."/>
            <person name="Li G."/>
            <person name="Viehrig K."/>
            <person name="Ye F."/>
            <person name="Su P."/>
            <person name="Kiefer A.F."/>
            <person name="Nichols A."/>
            <person name="Cepeda A.J."/>
            <person name="Yan W."/>
            <person name="Fan B."/>
            <person name="Jiang Y."/>
            <person name="Adhikari A."/>
            <person name="Zheng C.-J."/>
            <person name="Schuster L."/>
            <person name="Cowan T.M."/>
            <person name="Smanski M.J."/>
            <person name="Chevrette M.G."/>
            <person name="De Carvalho L.P.S."/>
            <person name="Shen B."/>
        </authorList>
    </citation>
    <scope>NUCLEOTIDE SEQUENCE [LARGE SCALE GENOMIC DNA]</scope>
    <source>
        <strain evidence="2 3">NPDC045974</strain>
    </source>
</reference>
<protein>
    <submittedName>
        <fullName evidence="2">Uncharacterized protein</fullName>
    </submittedName>
</protein>
<evidence type="ECO:0000313" key="3">
    <source>
        <dbReference type="Proteomes" id="UP001551329"/>
    </source>
</evidence>
<evidence type="ECO:0000256" key="1">
    <source>
        <dbReference type="SAM" id="MobiDB-lite"/>
    </source>
</evidence>
<organism evidence="2 3">
    <name type="scientific">Streptomyces narbonensis</name>
    <dbReference type="NCBI Taxonomy" id="67333"/>
    <lineage>
        <taxon>Bacteria</taxon>
        <taxon>Bacillati</taxon>
        <taxon>Actinomycetota</taxon>
        <taxon>Actinomycetes</taxon>
        <taxon>Kitasatosporales</taxon>
        <taxon>Streptomycetaceae</taxon>
        <taxon>Streptomyces</taxon>
    </lineage>
</organism>
<feature type="region of interest" description="Disordered" evidence="1">
    <location>
        <begin position="21"/>
        <end position="54"/>
    </location>
</feature>
<sequence>MSRTFVLIVLIALAASGSRTWTHGGGPGSGSLQVRRTGRTGRVRPLAAGEVGTA</sequence>
<name>A0ABV3CLW9_9ACTN</name>
<evidence type="ECO:0000313" key="2">
    <source>
        <dbReference type="EMBL" id="MEU7075779.1"/>
    </source>
</evidence>
<gene>
    <name evidence="2" type="ORF">AB0A88_37490</name>
</gene>
<proteinExistence type="predicted"/>
<comment type="caution">
    <text evidence="2">The sequence shown here is derived from an EMBL/GenBank/DDBJ whole genome shotgun (WGS) entry which is preliminary data.</text>
</comment>
<dbReference type="Proteomes" id="UP001551329">
    <property type="component" value="Unassembled WGS sequence"/>
</dbReference>
<dbReference type="EMBL" id="JBEZAE010000046">
    <property type="protein sequence ID" value="MEU7075779.1"/>
    <property type="molecule type" value="Genomic_DNA"/>
</dbReference>
<keyword evidence="3" id="KW-1185">Reference proteome</keyword>